<evidence type="ECO:0000256" key="1">
    <source>
        <dbReference type="SAM" id="MobiDB-lite"/>
    </source>
</evidence>
<evidence type="ECO:0000259" key="2">
    <source>
        <dbReference type="Pfam" id="PF19190"/>
    </source>
</evidence>
<sequence length="732" mass="74235">MSHDAYMPDAALFPRAATGDGSALATLVERHVARLYDLAFRLTGDPARAAEAVASAFTGLATGALPSSPDAPVLALESAVARASLVLASTLRGETAPQVPCLQGAAGDAVAALALLPARDRAILELTARRSLPDATVAALLSLPAERLRDARDAAERAFNAAMLLHRARFGTGECAPLRAIERSREQERLPAAAAHLVTCPTCAATVRTLPDPAATVRALPALPLTSEGADDILWRVTRTLRHETDHTAFEATPIETTPAPTMPVLALDTRAGAASTSARARPRVAARLASLFRPRAGVAGRRREGHSLDRYLRRRSPLRLLLPLALFAALAAAGAEHFARDAGRGRPVDSAATVVTSRSTLPPRPTTVARVAPSPIPEEPTEAPPARPAVTVAAVATVTTAAVMFPTQRPTPLPATPPATATPAPVVPTPTRPAIVAAAPTSTPAVPTPTRATTVAAAPTSTPTIPPTGTTTVQPTGTVPAATPTAAVAASGPQAPPIVSVIPSPALQIPVMVTPQPMPTATPAERIIPPAPSVVGQVPVETPAAPGTASPGQPGTARLALEEDNFDFGLEAGPRTLRLLNTGSGPLEWRIATDSTWLSVAPAAGTIAPEGTAQIEVTIVRGILPAGSYSGTLRVLTNGGDNLVPVTMAVAPSGITVATVTASPPPTPTASPVPSSTRTATAAPVATRATATLPPTVPAATSAPSPTTAPTATTVPSPTRTVAATASPTTA</sequence>
<dbReference type="SUPFAM" id="SSF88946">
    <property type="entry name" value="Sigma2 domain of RNA polymerase sigma factors"/>
    <property type="match status" value="1"/>
</dbReference>
<feature type="compositionally biased region" description="Low complexity" evidence="1">
    <location>
        <begin position="673"/>
        <end position="732"/>
    </location>
</feature>
<feature type="region of interest" description="Disordered" evidence="1">
    <location>
        <begin position="441"/>
        <end position="475"/>
    </location>
</feature>
<reference evidence="3" key="1">
    <citation type="submission" date="2020-02" db="EMBL/GenBank/DDBJ databases">
        <authorList>
            <person name="Meier V. D."/>
        </authorList>
    </citation>
    <scope>NUCLEOTIDE SEQUENCE</scope>
    <source>
        <strain evidence="3">AVDCRST_MAG88</strain>
    </source>
</reference>
<evidence type="ECO:0000313" key="3">
    <source>
        <dbReference type="EMBL" id="CAA9578207.1"/>
    </source>
</evidence>
<dbReference type="Gene3D" id="1.10.1740.10">
    <property type="match status" value="1"/>
</dbReference>
<feature type="region of interest" description="Disordered" evidence="1">
    <location>
        <begin position="340"/>
        <end position="388"/>
    </location>
</feature>
<feature type="region of interest" description="Disordered" evidence="1">
    <location>
        <begin position="410"/>
        <end position="429"/>
    </location>
</feature>
<dbReference type="InterPro" id="IPR013325">
    <property type="entry name" value="RNA_pol_sigma_r2"/>
</dbReference>
<protein>
    <recommendedName>
        <fullName evidence="2">BACON domain-containing protein</fullName>
    </recommendedName>
</protein>
<dbReference type="InterPro" id="IPR013783">
    <property type="entry name" value="Ig-like_fold"/>
</dbReference>
<dbReference type="EMBL" id="CADCWM010000730">
    <property type="protein sequence ID" value="CAA9578207.1"/>
    <property type="molecule type" value="Genomic_DNA"/>
</dbReference>
<feature type="compositionally biased region" description="Pro residues" evidence="1">
    <location>
        <begin position="375"/>
        <end position="388"/>
    </location>
</feature>
<feature type="domain" description="BACON" evidence="2">
    <location>
        <begin position="562"/>
        <end position="651"/>
    </location>
</feature>
<dbReference type="Pfam" id="PF19190">
    <property type="entry name" value="BACON_2"/>
    <property type="match status" value="1"/>
</dbReference>
<dbReference type="GO" id="GO:0003700">
    <property type="term" value="F:DNA-binding transcription factor activity"/>
    <property type="evidence" value="ECO:0007669"/>
    <property type="project" value="InterPro"/>
</dbReference>
<name>A0A6J4VFU0_9BACT</name>
<dbReference type="GO" id="GO:0006352">
    <property type="term" value="P:DNA-templated transcription initiation"/>
    <property type="evidence" value="ECO:0007669"/>
    <property type="project" value="InterPro"/>
</dbReference>
<accession>A0A6J4VFU0</accession>
<feature type="non-terminal residue" evidence="3">
    <location>
        <position position="732"/>
    </location>
</feature>
<dbReference type="Gene3D" id="2.60.40.10">
    <property type="entry name" value="Immunoglobulins"/>
    <property type="match status" value="1"/>
</dbReference>
<organism evidence="3">
    <name type="scientific">uncultured Thermomicrobiales bacterium</name>
    <dbReference type="NCBI Taxonomy" id="1645740"/>
    <lineage>
        <taxon>Bacteria</taxon>
        <taxon>Pseudomonadati</taxon>
        <taxon>Thermomicrobiota</taxon>
        <taxon>Thermomicrobia</taxon>
        <taxon>Thermomicrobiales</taxon>
        <taxon>environmental samples</taxon>
    </lineage>
</organism>
<dbReference type="InterPro" id="IPR024361">
    <property type="entry name" value="BACON"/>
</dbReference>
<feature type="region of interest" description="Disordered" evidence="1">
    <location>
        <begin position="662"/>
        <end position="732"/>
    </location>
</feature>
<dbReference type="AlphaFoldDB" id="A0A6J4VFU0"/>
<proteinExistence type="predicted"/>
<gene>
    <name evidence="3" type="ORF">AVDCRST_MAG88-3030</name>
</gene>